<dbReference type="EMBL" id="JACEGD010000035">
    <property type="protein sequence ID" value="MBH5390635.1"/>
    <property type="molecule type" value="Genomic_DNA"/>
</dbReference>
<reference evidence="1 2" key="1">
    <citation type="submission" date="2020-07" db="EMBL/GenBank/DDBJ databases">
        <title>Bradyrhizobium diversity isolated from nodules of indigenous legumes of Western Australia.</title>
        <authorList>
            <person name="Klepa M.S."/>
        </authorList>
    </citation>
    <scope>NUCLEOTIDE SEQUENCE [LARGE SCALE GENOMIC DNA]</scope>
    <source>
        <strain evidence="1 2">CNPSo 4019</strain>
    </source>
</reference>
<protein>
    <recommendedName>
        <fullName evidence="3">Class I SAM-dependent methyltransferase</fullName>
    </recommendedName>
</protein>
<dbReference type="CDD" id="cd02440">
    <property type="entry name" value="AdoMet_MTases"/>
    <property type="match status" value="1"/>
</dbReference>
<keyword evidence="2" id="KW-1185">Reference proteome</keyword>
<dbReference type="Gene3D" id="3.40.50.150">
    <property type="entry name" value="Vaccinia Virus protein VP39"/>
    <property type="match status" value="1"/>
</dbReference>
<dbReference type="RefSeq" id="WP_197968620.1">
    <property type="nucleotide sequence ID" value="NZ_JACEGD010000035.1"/>
</dbReference>
<gene>
    <name evidence="1" type="ORF">H1B27_30770</name>
</gene>
<evidence type="ECO:0000313" key="2">
    <source>
        <dbReference type="Proteomes" id="UP001194539"/>
    </source>
</evidence>
<sequence>MNSERHDVLFDGNHPLPRKYLAYRHSVLARLVEILRQNPGCRFLEIGVGPIFRQERFRAIDELGIHYVGLDFEHVCAERRVDLAAAGIADRNITFLGNASGTYLFNLIRLARNRETFDILYLDGSHSIYVDLAAAIAAVRLLRPGALFLFVDVRFSFGRRRLIPTTTQYADANEAKQLTEDEASEAHVTIIIRDYLIPLFSFEVERSWSDPDWIALRAPKAAPWMRIGRFSHDRAPRRRLHRCHQRSRQGSPSWHA</sequence>
<comment type="caution">
    <text evidence="1">The sequence shown here is derived from an EMBL/GenBank/DDBJ whole genome shotgun (WGS) entry which is preliminary data.</text>
</comment>
<dbReference type="SUPFAM" id="SSF53335">
    <property type="entry name" value="S-adenosyl-L-methionine-dependent methyltransferases"/>
    <property type="match status" value="1"/>
</dbReference>
<organism evidence="1 2">
    <name type="scientific">Bradyrhizobium diversitatis</name>
    <dbReference type="NCBI Taxonomy" id="2755406"/>
    <lineage>
        <taxon>Bacteria</taxon>
        <taxon>Pseudomonadati</taxon>
        <taxon>Pseudomonadota</taxon>
        <taxon>Alphaproteobacteria</taxon>
        <taxon>Hyphomicrobiales</taxon>
        <taxon>Nitrobacteraceae</taxon>
        <taxon>Bradyrhizobium</taxon>
    </lineage>
</organism>
<name>A0ABS0PBF1_9BRAD</name>
<proteinExistence type="predicted"/>
<dbReference type="InterPro" id="IPR029063">
    <property type="entry name" value="SAM-dependent_MTases_sf"/>
</dbReference>
<accession>A0ABS0PBF1</accession>
<evidence type="ECO:0000313" key="1">
    <source>
        <dbReference type="EMBL" id="MBH5390635.1"/>
    </source>
</evidence>
<evidence type="ECO:0008006" key="3">
    <source>
        <dbReference type="Google" id="ProtNLM"/>
    </source>
</evidence>
<dbReference type="Proteomes" id="UP001194539">
    <property type="component" value="Unassembled WGS sequence"/>
</dbReference>